<keyword evidence="3" id="KW-1185">Reference proteome</keyword>
<accession>A0A0N7LN27</accession>
<keyword evidence="1" id="KW-1133">Transmembrane helix</keyword>
<gene>
    <name evidence="2" type="ORF">RUM4293_00120</name>
</gene>
<keyword evidence="1" id="KW-0812">Transmembrane</keyword>
<dbReference type="EMBL" id="CYPS01000007">
    <property type="protein sequence ID" value="CUH41252.1"/>
    <property type="molecule type" value="Genomic_DNA"/>
</dbReference>
<dbReference type="AlphaFoldDB" id="A0A0N7LN27"/>
<reference evidence="3" key="1">
    <citation type="submission" date="2015-09" db="EMBL/GenBank/DDBJ databases">
        <authorList>
            <person name="Rodrigo-Torres L."/>
            <person name="Arahal D.R."/>
        </authorList>
    </citation>
    <scope>NUCLEOTIDE SEQUENCE [LARGE SCALE GENOMIC DNA]</scope>
    <source>
        <strain evidence="3">CECT 4293</strain>
    </source>
</reference>
<evidence type="ECO:0000256" key="1">
    <source>
        <dbReference type="SAM" id="Phobius"/>
    </source>
</evidence>
<organism evidence="2 3">
    <name type="scientific">Ruegeria atlantica</name>
    <dbReference type="NCBI Taxonomy" id="81569"/>
    <lineage>
        <taxon>Bacteria</taxon>
        <taxon>Pseudomonadati</taxon>
        <taxon>Pseudomonadota</taxon>
        <taxon>Alphaproteobacteria</taxon>
        <taxon>Rhodobacterales</taxon>
        <taxon>Roseobacteraceae</taxon>
        <taxon>Ruegeria</taxon>
    </lineage>
</organism>
<sequence length="143" mass="15144">MKYSIPLKSALFLIGLAIMTLGLNIGLGGIPTLGWQTSEPFIAVINEAVYHVQDSHIRFIGGVWFSIGAIFSLGAIMQATLRPTLIILCSAIAFAGLFRLSGIDGGAVFSAEVMPSLVLELVAFPILAWWLAKSGKPNSIVAA</sequence>
<protein>
    <recommendedName>
        <fullName evidence="4">DUF4345 domain-containing protein</fullName>
    </recommendedName>
</protein>
<evidence type="ECO:0000313" key="3">
    <source>
        <dbReference type="Proteomes" id="UP000050786"/>
    </source>
</evidence>
<proteinExistence type="predicted"/>
<feature type="transmembrane region" description="Helical" evidence="1">
    <location>
        <begin position="12"/>
        <end position="35"/>
    </location>
</feature>
<evidence type="ECO:0000313" key="2">
    <source>
        <dbReference type="EMBL" id="CUH41252.1"/>
    </source>
</evidence>
<feature type="transmembrane region" description="Helical" evidence="1">
    <location>
        <begin position="55"/>
        <end position="77"/>
    </location>
</feature>
<feature type="transmembrane region" description="Helical" evidence="1">
    <location>
        <begin position="113"/>
        <end position="132"/>
    </location>
</feature>
<dbReference type="InterPro" id="IPR025597">
    <property type="entry name" value="DUF4345"/>
</dbReference>
<evidence type="ECO:0008006" key="4">
    <source>
        <dbReference type="Google" id="ProtNLM"/>
    </source>
</evidence>
<feature type="transmembrane region" description="Helical" evidence="1">
    <location>
        <begin position="84"/>
        <end position="101"/>
    </location>
</feature>
<name>A0A0N7LN27_9RHOB</name>
<dbReference type="Pfam" id="PF14248">
    <property type="entry name" value="DUF4345"/>
    <property type="match status" value="1"/>
</dbReference>
<dbReference type="Proteomes" id="UP000050786">
    <property type="component" value="Unassembled WGS sequence"/>
</dbReference>
<dbReference type="RefSeq" id="WP_058271407.1">
    <property type="nucleotide sequence ID" value="NZ_CYPS01000007.1"/>
</dbReference>
<keyword evidence="1" id="KW-0472">Membrane</keyword>